<organism evidence="10 11">
    <name type="scientific">Batillaria attramentaria</name>
    <dbReference type="NCBI Taxonomy" id="370345"/>
    <lineage>
        <taxon>Eukaryota</taxon>
        <taxon>Metazoa</taxon>
        <taxon>Spiralia</taxon>
        <taxon>Lophotrochozoa</taxon>
        <taxon>Mollusca</taxon>
        <taxon>Gastropoda</taxon>
        <taxon>Caenogastropoda</taxon>
        <taxon>Sorbeoconcha</taxon>
        <taxon>Cerithioidea</taxon>
        <taxon>Batillariidae</taxon>
        <taxon>Batillaria</taxon>
    </lineage>
</organism>
<dbReference type="AlphaFoldDB" id="A0ABD0JNX8"/>
<keyword evidence="6" id="KW-0539">Nucleus</keyword>
<proteinExistence type="predicted"/>
<dbReference type="InterPro" id="IPR036236">
    <property type="entry name" value="Znf_C2H2_sf"/>
</dbReference>
<dbReference type="GO" id="GO:0005634">
    <property type="term" value="C:nucleus"/>
    <property type="evidence" value="ECO:0007669"/>
    <property type="project" value="UniProtKB-SubCell"/>
</dbReference>
<dbReference type="PANTHER" id="PTHR23235:SF166">
    <property type="entry name" value="DENDRITIC ARBOR REDUCTION PROTEIN 1"/>
    <property type="match status" value="1"/>
</dbReference>
<reference evidence="10 11" key="1">
    <citation type="journal article" date="2023" name="Sci. Data">
        <title>Genome assembly of the Korean intertidal mud-creeper Batillaria attramentaria.</title>
        <authorList>
            <person name="Patra A.K."/>
            <person name="Ho P.T."/>
            <person name="Jun S."/>
            <person name="Lee S.J."/>
            <person name="Kim Y."/>
            <person name="Won Y.J."/>
        </authorList>
    </citation>
    <scope>NUCLEOTIDE SEQUENCE [LARGE SCALE GENOMIC DNA]</scope>
    <source>
        <strain evidence="10">Wonlab-2016</strain>
    </source>
</reference>
<dbReference type="PANTHER" id="PTHR23235">
    <property type="entry name" value="KRUEPPEL-LIKE TRANSCRIPTION FACTOR"/>
    <property type="match status" value="1"/>
</dbReference>
<dbReference type="FunFam" id="3.30.160.60:FF:000021">
    <property type="entry name" value="Basic krueppel-like factor 3"/>
    <property type="match status" value="1"/>
</dbReference>
<protein>
    <recommendedName>
        <fullName evidence="9">C2H2-type domain-containing protein</fullName>
    </recommendedName>
</protein>
<feature type="compositionally biased region" description="Low complexity" evidence="8">
    <location>
        <begin position="378"/>
        <end position="394"/>
    </location>
</feature>
<feature type="compositionally biased region" description="Polar residues" evidence="8">
    <location>
        <begin position="164"/>
        <end position="173"/>
    </location>
</feature>
<evidence type="ECO:0000256" key="6">
    <source>
        <dbReference type="ARBA" id="ARBA00023242"/>
    </source>
</evidence>
<keyword evidence="2" id="KW-0479">Metal-binding</keyword>
<dbReference type="SMART" id="SM00355">
    <property type="entry name" value="ZnF_C2H2"/>
    <property type="match status" value="3"/>
</dbReference>
<evidence type="ECO:0000259" key="9">
    <source>
        <dbReference type="PROSITE" id="PS50157"/>
    </source>
</evidence>
<dbReference type="FunFam" id="3.30.160.60:FF:000624">
    <property type="entry name" value="zinc finger protein 697"/>
    <property type="match status" value="1"/>
</dbReference>
<dbReference type="PROSITE" id="PS00028">
    <property type="entry name" value="ZINC_FINGER_C2H2_1"/>
    <property type="match status" value="3"/>
</dbReference>
<evidence type="ECO:0000256" key="2">
    <source>
        <dbReference type="ARBA" id="ARBA00022723"/>
    </source>
</evidence>
<dbReference type="InterPro" id="IPR013087">
    <property type="entry name" value="Znf_C2H2_type"/>
</dbReference>
<evidence type="ECO:0000256" key="4">
    <source>
        <dbReference type="ARBA" id="ARBA00022771"/>
    </source>
</evidence>
<dbReference type="PROSITE" id="PS50157">
    <property type="entry name" value="ZINC_FINGER_C2H2_2"/>
    <property type="match status" value="3"/>
</dbReference>
<dbReference type="EMBL" id="JACVVK020000367">
    <property type="protein sequence ID" value="KAK7476735.1"/>
    <property type="molecule type" value="Genomic_DNA"/>
</dbReference>
<comment type="subcellular location">
    <subcellularLocation>
        <location evidence="1">Nucleus</location>
    </subcellularLocation>
</comment>
<keyword evidence="3" id="KW-0677">Repeat</keyword>
<dbReference type="FunFam" id="3.30.160.60:FF:000018">
    <property type="entry name" value="Krueppel-like factor 15"/>
    <property type="match status" value="1"/>
</dbReference>
<evidence type="ECO:0000256" key="7">
    <source>
        <dbReference type="PROSITE-ProRule" id="PRU00042"/>
    </source>
</evidence>
<feature type="compositionally biased region" description="Low complexity" evidence="8">
    <location>
        <begin position="317"/>
        <end position="328"/>
    </location>
</feature>
<gene>
    <name evidence="10" type="ORF">BaRGS_00032028</name>
</gene>
<evidence type="ECO:0000313" key="11">
    <source>
        <dbReference type="Proteomes" id="UP001519460"/>
    </source>
</evidence>
<dbReference type="GO" id="GO:0008270">
    <property type="term" value="F:zinc ion binding"/>
    <property type="evidence" value="ECO:0007669"/>
    <property type="project" value="UniProtKB-KW"/>
</dbReference>
<feature type="region of interest" description="Disordered" evidence="8">
    <location>
        <begin position="164"/>
        <end position="195"/>
    </location>
</feature>
<evidence type="ECO:0000256" key="5">
    <source>
        <dbReference type="ARBA" id="ARBA00022833"/>
    </source>
</evidence>
<dbReference type="Proteomes" id="UP001519460">
    <property type="component" value="Unassembled WGS sequence"/>
</dbReference>
<name>A0ABD0JNX8_9CAEN</name>
<evidence type="ECO:0000256" key="3">
    <source>
        <dbReference type="ARBA" id="ARBA00022737"/>
    </source>
</evidence>
<evidence type="ECO:0000256" key="1">
    <source>
        <dbReference type="ARBA" id="ARBA00004123"/>
    </source>
</evidence>
<accession>A0ABD0JNX8</accession>
<feature type="region of interest" description="Disordered" evidence="8">
    <location>
        <begin position="301"/>
        <end position="415"/>
    </location>
</feature>
<feature type="compositionally biased region" description="Basic and acidic residues" evidence="8">
    <location>
        <begin position="176"/>
        <end position="192"/>
    </location>
</feature>
<sequence length="521" mass="56867">MADSLYLLAGQSETFSGDQIVPDTDDCFLAPADVPLQVVTELEKYLDQIEPQAADPKKARRESASVIDEFFGDKSDFLLGKTSHGLRGGEVPNFLVTTSGSLVPSSAKVTTSSARMLDTAEKQALFGVNPRRESSSIVEEFFNIDDIVSSGSSTGSLITSVTNSISGSGSKLNKPSRADWIKQEPADDKDLDQPSTNSLWEDINVGIHLIDNVTDSLVPCSSTPATKVKCEPMDTGDKPSCVFNRSLANRTSGGIVTMTQNPLPFSSSSQPVTSAVSGVSHTQLVNVNLNRLPFAQNSQFKSPMQQNQFTPPPPPSSTCSPPNSSASSHVVPCVFLPPTPPNSQPASPNSGEFVPRRTPPPPYPGMMSQASVPQGNIPRPVLSCSPSLSVPLPRMSGAAASRSRPTKPQNTHPGCSTIRYNRKNNPELEKRRIHFCNFPGCRKAYTKSSHLKAHQRIHTGEKPYKCHFTHCQWRFARSDELTRHIRKHTGAKPFRCKVCERSFARSDHLALHMKRHEPKNK</sequence>
<evidence type="ECO:0000256" key="8">
    <source>
        <dbReference type="SAM" id="MobiDB-lite"/>
    </source>
</evidence>
<feature type="domain" description="C2H2-type" evidence="9">
    <location>
        <begin position="494"/>
        <end position="521"/>
    </location>
</feature>
<dbReference type="SUPFAM" id="SSF57667">
    <property type="entry name" value="beta-beta-alpha zinc fingers"/>
    <property type="match status" value="2"/>
</dbReference>
<feature type="domain" description="C2H2-type" evidence="9">
    <location>
        <begin position="464"/>
        <end position="493"/>
    </location>
</feature>
<keyword evidence="11" id="KW-1185">Reference proteome</keyword>
<feature type="domain" description="C2H2-type" evidence="9">
    <location>
        <begin position="434"/>
        <end position="463"/>
    </location>
</feature>
<comment type="caution">
    <text evidence="10">The sequence shown here is derived from an EMBL/GenBank/DDBJ whole genome shotgun (WGS) entry which is preliminary data.</text>
</comment>
<dbReference type="Pfam" id="PF00096">
    <property type="entry name" value="zf-C2H2"/>
    <property type="match status" value="3"/>
</dbReference>
<evidence type="ECO:0000313" key="10">
    <source>
        <dbReference type="EMBL" id="KAK7476735.1"/>
    </source>
</evidence>
<keyword evidence="5" id="KW-0862">Zinc</keyword>
<dbReference type="Gene3D" id="3.30.160.60">
    <property type="entry name" value="Classic Zinc Finger"/>
    <property type="match status" value="3"/>
</dbReference>
<keyword evidence="4 7" id="KW-0863">Zinc-finger</keyword>